<accession>A0A6J5P8C5</accession>
<gene>
    <name evidence="1" type="ORF">UFOVP858_33</name>
</gene>
<protein>
    <submittedName>
        <fullName evidence="1">Uncharacterized protein</fullName>
    </submittedName>
</protein>
<reference evidence="1" key="1">
    <citation type="submission" date="2020-04" db="EMBL/GenBank/DDBJ databases">
        <authorList>
            <person name="Chiriac C."/>
            <person name="Salcher M."/>
            <person name="Ghai R."/>
            <person name="Kavagutti S V."/>
        </authorList>
    </citation>
    <scope>NUCLEOTIDE SEQUENCE</scope>
</reference>
<sequence>MGMGAQNRGATGVPAPTQMAMQGGAAPQGLMALMQRRGKGAGMPGGMPQGGPGMGKPDPQLLAAMQAFQQQGAQGGMPGAPGKGGGMPMPRMPGMIDSGGMPGGVRFTDNLQAPVAPGDVPVQRPLPVGAGGKGAGMPAPGGMPGMAAPGGGLLPGAHRPMPMPPGSMVKPPRPMVQNNPRAQAAQFASPFLAQMMRGGSR</sequence>
<dbReference type="EMBL" id="LR796806">
    <property type="protein sequence ID" value="CAB4167457.1"/>
    <property type="molecule type" value="Genomic_DNA"/>
</dbReference>
<name>A0A6J5P8C5_9CAUD</name>
<organism evidence="1">
    <name type="scientific">uncultured Caudovirales phage</name>
    <dbReference type="NCBI Taxonomy" id="2100421"/>
    <lineage>
        <taxon>Viruses</taxon>
        <taxon>Duplodnaviria</taxon>
        <taxon>Heunggongvirae</taxon>
        <taxon>Uroviricota</taxon>
        <taxon>Caudoviricetes</taxon>
        <taxon>Peduoviridae</taxon>
        <taxon>Maltschvirus</taxon>
        <taxon>Maltschvirus maltsch</taxon>
    </lineage>
</organism>
<evidence type="ECO:0000313" key="1">
    <source>
        <dbReference type="EMBL" id="CAB4167457.1"/>
    </source>
</evidence>
<proteinExistence type="predicted"/>